<dbReference type="PANTHER" id="PTHR36681">
    <property type="entry name" value="NUCLEAR GTPASE, GERMINAL CENTER-ASSOCIATED, TANDEM DUPLICATE 3"/>
    <property type="match status" value="1"/>
</dbReference>
<feature type="compositionally biased region" description="Low complexity" evidence="2">
    <location>
        <begin position="75"/>
        <end position="84"/>
    </location>
</feature>
<dbReference type="InterPro" id="IPR056024">
    <property type="entry name" value="DUF7605"/>
</dbReference>
<feature type="compositionally biased region" description="Basic and acidic residues" evidence="2">
    <location>
        <begin position="257"/>
        <end position="268"/>
    </location>
</feature>
<sequence length="1120" mass="124760">MVRRPLEADRSPADSSALHRTRAQSARSDSDTISPSQFTPSSTRSRSDSASLPGTLDFDPDVPIPSIEREPDEASSLSTHNSSSARARTPSFSITPPATEGMTTPIPPSGTSHGTSPTPSYTVLSPATRTGLELSERAAGSSSRSDSLPGAGRHHSQSFPTTSVAGQHSTRSPVDSVTVSHGIGNIRLGSPVDSVTHGMGNIRFDTEDTRPGTPTPRTYLHPRSPSPNISIDGAHRSIRSTSRRRSGSYVDPTPHNVAEEEPPRERFHEPEFQREFTTAKNLVNDLVNVLASSSLHNEAQSRIRALYLQAVDLSRFQKPSARIVALVGDGEVGKSSLLNSLLDFEGFARSGSSGKACTCVATEYHYHENDDFAIEIEYFTLDELRDQLTELLQSYRHYYLRPAQENDKPEGEQNDLEKRAEVAQDTFQAAFCNHLAHNERFLLDNSEATVLRTLLTWTRATGLPIRETPGAGPEREFFNEANQCSDRLIKLTSESTSPNEASIWPFIRKIKVYLNAYILSKGLILADLPGLRDVNSARLKITERYLLNCDEIFVVCRIGRAITDASVMGVIELARRASLSRIGIVCTRSEEIQADEAQRDFGGDAPTTIKRLKDKIKQMQESLKATEREISDFSIDSDTEAEIDEEESKELVRLHNAAKKILQTNDCENLRLKTFLMTTRNEKVTADLRTAHQSHIPGGNLPVFCVSNRDYWEHRRNPKEEAMPLLHLSGILQLRRYCLSVVAESQLQAALDYMFDAIPALLGSVELWVQSGAGSLSAERKQAIRDTIEEIEKALDTVSCLASPVNANARSMEQQFNTHIARSMRQYSNDWSEAAYNVTIEWHGWSHGKQSPFPFIFSGEHSPCDHVQTFKFLSGTYAAFCRKYGDHSTKATVRPRCWNQEAIQAMVDQLATPWRTFRQNLQASQDNLLNTIDDCFDCAIALSDSTDATARSMRTLTMTMRHRQALLIAAVENLEDGFQSDLSVLRTDAFSGIRSSFIGQLMESAYNRTIQESGTGSDSRRKKIIGDAFGDDQLFERHRRQFRSRFSALAGGLQDKIQAAIATHLAAVQTDLDTLRNENVALESERHPEFRNRVEDAVRNIRQEMEGVYAVASRFRAPTT</sequence>
<evidence type="ECO:0000313" key="5">
    <source>
        <dbReference type="EMBL" id="KIY02880.1"/>
    </source>
</evidence>
<feature type="region of interest" description="Disordered" evidence="2">
    <location>
        <begin position="1"/>
        <end position="268"/>
    </location>
</feature>
<dbReference type="OrthoDB" id="3598281at2759"/>
<dbReference type="RefSeq" id="XP_016637002.1">
    <property type="nucleotide sequence ID" value="XM_016771863.1"/>
</dbReference>
<feature type="domain" description="DUF7605" evidence="4">
    <location>
        <begin position="827"/>
        <end position="1035"/>
    </location>
</feature>
<dbReference type="VEuPathDB" id="FungiDB:Z520_01345"/>
<feature type="compositionally biased region" description="Low complexity" evidence="2">
    <location>
        <begin position="41"/>
        <end position="51"/>
    </location>
</feature>
<feature type="compositionally biased region" description="Polar residues" evidence="2">
    <location>
        <begin position="23"/>
        <end position="40"/>
    </location>
</feature>
<evidence type="ECO:0000259" key="4">
    <source>
        <dbReference type="Pfam" id="PF24564"/>
    </source>
</evidence>
<feature type="compositionally biased region" description="Basic residues" evidence="2">
    <location>
        <begin position="236"/>
        <end position="246"/>
    </location>
</feature>
<gene>
    <name evidence="5" type="ORF">Z520_01345</name>
</gene>
<reference evidence="5 6" key="1">
    <citation type="submission" date="2015-01" db="EMBL/GenBank/DDBJ databases">
        <title>The Genome Sequence of Fonsecaea multimorphosa CBS 102226.</title>
        <authorList>
            <consortium name="The Broad Institute Genomics Platform"/>
            <person name="Cuomo C."/>
            <person name="de Hoog S."/>
            <person name="Gorbushina A."/>
            <person name="Stielow B."/>
            <person name="Teixiera M."/>
            <person name="Abouelleil A."/>
            <person name="Chapman S.B."/>
            <person name="Priest M."/>
            <person name="Young S.K."/>
            <person name="Wortman J."/>
            <person name="Nusbaum C."/>
            <person name="Birren B."/>
        </authorList>
    </citation>
    <scope>NUCLEOTIDE SEQUENCE [LARGE SCALE GENOMIC DNA]</scope>
    <source>
        <strain evidence="5 6">CBS 102226</strain>
    </source>
</reference>
<evidence type="ECO:0000256" key="2">
    <source>
        <dbReference type="SAM" id="MobiDB-lite"/>
    </source>
</evidence>
<accession>A0A0D2KHF4</accession>
<evidence type="ECO:0000256" key="1">
    <source>
        <dbReference type="SAM" id="Coils"/>
    </source>
</evidence>
<evidence type="ECO:0008006" key="7">
    <source>
        <dbReference type="Google" id="ProtNLM"/>
    </source>
</evidence>
<keyword evidence="6" id="KW-1185">Reference proteome</keyword>
<dbReference type="Gene3D" id="3.40.50.300">
    <property type="entry name" value="P-loop containing nucleotide triphosphate hydrolases"/>
    <property type="match status" value="2"/>
</dbReference>
<evidence type="ECO:0000259" key="3">
    <source>
        <dbReference type="Pfam" id="PF00350"/>
    </source>
</evidence>
<dbReference type="Proteomes" id="UP000053411">
    <property type="component" value="Unassembled WGS sequence"/>
</dbReference>
<feature type="compositionally biased region" description="Polar residues" evidence="2">
    <location>
        <begin position="157"/>
        <end position="179"/>
    </location>
</feature>
<evidence type="ECO:0000313" key="6">
    <source>
        <dbReference type="Proteomes" id="UP000053411"/>
    </source>
</evidence>
<dbReference type="Pfam" id="PF00350">
    <property type="entry name" value="Dynamin_N"/>
    <property type="match status" value="1"/>
</dbReference>
<dbReference type="SUPFAM" id="SSF52540">
    <property type="entry name" value="P-loop containing nucleoside triphosphate hydrolases"/>
    <property type="match status" value="1"/>
</dbReference>
<dbReference type="EMBL" id="KN848063">
    <property type="protein sequence ID" value="KIY02880.1"/>
    <property type="molecule type" value="Genomic_DNA"/>
</dbReference>
<feature type="compositionally biased region" description="Basic and acidic residues" evidence="2">
    <location>
        <begin position="1"/>
        <end position="12"/>
    </location>
</feature>
<organism evidence="5 6">
    <name type="scientific">Fonsecaea multimorphosa CBS 102226</name>
    <dbReference type="NCBI Taxonomy" id="1442371"/>
    <lineage>
        <taxon>Eukaryota</taxon>
        <taxon>Fungi</taxon>
        <taxon>Dikarya</taxon>
        <taxon>Ascomycota</taxon>
        <taxon>Pezizomycotina</taxon>
        <taxon>Eurotiomycetes</taxon>
        <taxon>Chaetothyriomycetidae</taxon>
        <taxon>Chaetothyriales</taxon>
        <taxon>Herpotrichiellaceae</taxon>
        <taxon>Fonsecaea</taxon>
    </lineage>
</organism>
<dbReference type="Pfam" id="PF24564">
    <property type="entry name" value="DUF7605"/>
    <property type="match status" value="1"/>
</dbReference>
<dbReference type="STRING" id="1442371.A0A0D2KHF4"/>
<feature type="compositionally biased region" description="Low complexity" evidence="2">
    <location>
        <begin position="109"/>
        <end position="120"/>
    </location>
</feature>
<name>A0A0D2KHF4_9EURO</name>
<protein>
    <recommendedName>
        <fullName evidence="7">G domain-containing protein</fullName>
    </recommendedName>
</protein>
<dbReference type="AlphaFoldDB" id="A0A0D2KHF4"/>
<proteinExistence type="predicted"/>
<feature type="coiled-coil region" evidence="1">
    <location>
        <begin position="609"/>
        <end position="636"/>
    </location>
</feature>
<feature type="domain" description="Dynamin N-terminal" evidence="3">
    <location>
        <begin position="324"/>
        <end position="584"/>
    </location>
</feature>
<dbReference type="GeneID" id="27707091"/>
<keyword evidence="1" id="KW-0175">Coiled coil</keyword>
<dbReference type="InterPro" id="IPR045063">
    <property type="entry name" value="Dynamin_N"/>
</dbReference>
<dbReference type="InterPro" id="IPR027417">
    <property type="entry name" value="P-loop_NTPase"/>
</dbReference>
<dbReference type="PANTHER" id="PTHR36681:SF3">
    <property type="entry name" value="NUCLEAR GTPASE, GERMINAL CENTER-ASSOCIATED, TANDEM DUPLICATE 3"/>
    <property type="match status" value="1"/>
</dbReference>